<evidence type="ECO:0000256" key="1">
    <source>
        <dbReference type="SAM" id="MobiDB-lite"/>
    </source>
</evidence>
<dbReference type="EMBL" id="LAZR01047924">
    <property type="protein sequence ID" value="KKK93087.1"/>
    <property type="molecule type" value="Genomic_DNA"/>
</dbReference>
<accession>A0A0F8ZGY8</accession>
<reference evidence="3" key="1">
    <citation type="journal article" date="2015" name="Nature">
        <title>Complex archaea that bridge the gap between prokaryotes and eukaryotes.</title>
        <authorList>
            <person name="Spang A."/>
            <person name="Saw J.H."/>
            <person name="Jorgensen S.L."/>
            <person name="Zaremba-Niedzwiedzka K."/>
            <person name="Martijn J."/>
            <person name="Lind A.E."/>
            <person name="van Eijk R."/>
            <person name="Schleper C."/>
            <person name="Guy L."/>
            <person name="Ettema T.J."/>
        </authorList>
    </citation>
    <scope>NUCLEOTIDE SEQUENCE</scope>
</reference>
<feature type="domain" description="GAF" evidence="2">
    <location>
        <begin position="34"/>
        <end position="185"/>
    </location>
</feature>
<name>A0A0F8ZGY8_9ZZZZ</name>
<comment type="caution">
    <text evidence="3">The sequence shown here is derived from an EMBL/GenBank/DDBJ whole genome shotgun (WGS) entry which is preliminary data.</text>
</comment>
<protein>
    <recommendedName>
        <fullName evidence="2">GAF domain-containing protein</fullName>
    </recommendedName>
</protein>
<evidence type="ECO:0000259" key="2">
    <source>
        <dbReference type="SMART" id="SM00065"/>
    </source>
</evidence>
<feature type="region of interest" description="Disordered" evidence="1">
    <location>
        <begin position="197"/>
        <end position="230"/>
    </location>
</feature>
<dbReference type="InterPro" id="IPR003018">
    <property type="entry name" value="GAF"/>
</dbReference>
<evidence type="ECO:0000313" key="3">
    <source>
        <dbReference type="EMBL" id="KKK93087.1"/>
    </source>
</evidence>
<dbReference type="SUPFAM" id="SSF55781">
    <property type="entry name" value="GAF domain-like"/>
    <property type="match status" value="1"/>
</dbReference>
<feature type="compositionally biased region" description="Basic and acidic residues" evidence="1">
    <location>
        <begin position="197"/>
        <end position="218"/>
    </location>
</feature>
<dbReference type="InterPro" id="IPR029016">
    <property type="entry name" value="GAF-like_dom_sf"/>
</dbReference>
<dbReference type="SMART" id="SM00065">
    <property type="entry name" value="GAF"/>
    <property type="match status" value="1"/>
</dbReference>
<proteinExistence type="predicted"/>
<dbReference type="Gene3D" id="3.30.450.40">
    <property type="match status" value="1"/>
</dbReference>
<dbReference type="AlphaFoldDB" id="A0A0F8ZGY8"/>
<organism evidence="3">
    <name type="scientific">marine sediment metagenome</name>
    <dbReference type="NCBI Taxonomy" id="412755"/>
    <lineage>
        <taxon>unclassified sequences</taxon>
        <taxon>metagenomes</taxon>
        <taxon>ecological metagenomes</taxon>
    </lineage>
</organism>
<gene>
    <name evidence="3" type="ORF">LCGC14_2696400</name>
</gene>
<sequence length="230" mass="25983">MMDHNVMSHNEADANGQWLGRLIRAGHFVSSPLDTDQVLNRLLKVARDLTDARYAALGVLDQEQEEFERFLTLGVNTCVRAEIGRLPRRLPKDRGVLGLLIDDPTPLRLRDIRKHPHFEGFPEGHPPMKTFLGVPILIRSTLYGCMYLAEKEEGYFDQADESSVVVLAEWAAIAIEHTRFFESVEQQRNGLERAVQKLERTSKEPESFPRAVAHDVGPRSECPASRTAQG</sequence>
<dbReference type="Pfam" id="PF13185">
    <property type="entry name" value="GAF_2"/>
    <property type="match status" value="1"/>
</dbReference>